<comment type="caution">
    <text evidence="2">The sequence shown here is derived from an EMBL/GenBank/DDBJ whole genome shotgun (WGS) entry which is preliminary data.</text>
</comment>
<evidence type="ECO:0008006" key="4">
    <source>
        <dbReference type="Google" id="ProtNLM"/>
    </source>
</evidence>
<keyword evidence="1" id="KW-0472">Membrane</keyword>
<name>A0ABU9CNH0_9BURK</name>
<keyword evidence="3" id="KW-1185">Reference proteome</keyword>
<evidence type="ECO:0000313" key="3">
    <source>
        <dbReference type="Proteomes" id="UP001365405"/>
    </source>
</evidence>
<proteinExistence type="predicted"/>
<keyword evidence="1" id="KW-1133">Transmembrane helix</keyword>
<feature type="transmembrane region" description="Helical" evidence="1">
    <location>
        <begin position="15"/>
        <end position="34"/>
    </location>
</feature>
<feature type="transmembrane region" description="Helical" evidence="1">
    <location>
        <begin position="41"/>
        <end position="62"/>
    </location>
</feature>
<keyword evidence="1" id="KW-0812">Transmembrane</keyword>
<evidence type="ECO:0000256" key="1">
    <source>
        <dbReference type="SAM" id="Phobius"/>
    </source>
</evidence>
<dbReference type="EMBL" id="JBBUTH010000010">
    <property type="protein sequence ID" value="MEK8052685.1"/>
    <property type="molecule type" value="Genomic_DNA"/>
</dbReference>
<sequence>MSRLQLYAHPDGRSVLHVGGFSWLAMLALPVWALRRDLRRLAALAMPLLLVPGPLLLALGVSEGVTLLSAWALMVGYGALAPRLHVLWMRRNGWIVLAEEPAATGKGSGA</sequence>
<gene>
    <name evidence="2" type="ORF">AACH10_20715</name>
</gene>
<dbReference type="RefSeq" id="WP_341412408.1">
    <property type="nucleotide sequence ID" value="NZ_JBBUTH010000010.1"/>
</dbReference>
<dbReference type="Proteomes" id="UP001365405">
    <property type="component" value="Unassembled WGS sequence"/>
</dbReference>
<organism evidence="2 3">
    <name type="scientific">Pseudaquabacterium inlustre</name>
    <dbReference type="NCBI Taxonomy" id="2984192"/>
    <lineage>
        <taxon>Bacteria</taxon>
        <taxon>Pseudomonadati</taxon>
        <taxon>Pseudomonadota</taxon>
        <taxon>Betaproteobacteria</taxon>
        <taxon>Burkholderiales</taxon>
        <taxon>Sphaerotilaceae</taxon>
        <taxon>Pseudaquabacterium</taxon>
    </lineage>
</organism>
<protein>
    <recommendedName>
        <fullName evidence="4">DUF2484 family protein</fullName>
    </recommendedName>
</protein>
<feature type="transmembrane region" description="Helical" evidence="1">
    <location>
        <begin position="68"/>
        <end position="88"/>
    </location>
</feature>
<reference evidence="2 3" key="1">
    <citation type="submission" date="2024-04" db="EMBL/GenBank/DDBJ databases">
        <title>Novel species of the genus Ideonella isolated from streams.</title>
        <authorList>
            <person name="Lu H."/>
        </authorList>
    </citation>
    <scope>NUCLEOTIDE SEQUENCE [LARGE SCALE GENOMIC DNA]</scope>
    <source>
        <strain evidence="2 3">DXS22W</strain>
    </source>
</reference>
<evidence type="ECO:0000313" key="2">
    <source>
        <dbReference type="EMBL" id="MEK8052685.1"/>
    </source>
</evidence>
<accession>A0ABU9CNH0</accession>